<protein>
    <submittedName>
        <fullName evidence="2">High-temperature-induced dauer-formation protein/Dyggve-Melchior-Clausen syndrome protein, putative</fullName>
    </submittedName>
</protein>
<organism evidence="2 3">
    <name type="scientific">Angomonas deanei</name>
    <dbReference type="NCBI Taxonomy" id="59799"/>
    <lineage>
        <taxon>Eukaryota</taxon>
        <taxon>Discoba</taxon>
        <taxon>Euglenozoa</taxon>
        <taxon>Kinetoplastea</taxon>
        <taxon>Metakinetoplastina</taxon>
        <taxon>Trypanosomatida</taxon>
        <taxon>Trypanosomatidae</taxon>
        <taxon>Strigomonadinae</taxon>
        <taxon>Angomonas</taxon>
    </lineage>
</organism>
<dbReference type="GO" id="GO:0005797">
    <property type="term" value="C:Golgi medial cisterna"/>
    <property type="evidence" value="ECO:0007669"/>
    <property type="project" value="TreeGrafter"/>
</dbReference>
<accession>A0A7G2CNU8</accession>
<dbReference type="Pfam" id="PF09742">
    <property type="entry name" value="Dymeclin"/>
    <property type="match status" value="1"/>
</dbReference>
<dbReference type="VEuPathDB" id="TriTrypDB:ADEAN_000736500"/>
<feature type="compositionally biased region" description="Basic residues" evidence="1">
    <location>
        <begin position="203"/>
        <end position="212"/>
    </location>
</feature>
<evidence type="ECO:0000313" key="3">
    <source>
        <dbReference type="Proteomes" id="UP000515908"/>
    </source>
</evidence>
<evidence type="ECO:0000313" key="2">
    <source>
        <dbReference type="EMBL" id="CAD2219852.1"/>
    </source>
</evidence>
<dbReference type="OrthoDB" id="432953at2759"/>
<dbReference type="InterPro" id="IPR026705">
    <property type="entry name" value="Hid-1/Ecm30"/>
</dbReference>
<sequence length="610" mass="68375">MRSLVECCFIPGLTLSATVFPKDPEPSITLPNVDTRLLWQYGVSSPDPLTKRRLAATAKECLYRKLVLKTIQICLSSQLYHTSDFRDTIFMESLINGKKVPLMATLAVSMLNTVLNYEPYGALPYSSYLSNRDEDVVIASCRLLCTVLCYKGIPLASPADPTIDEDNKSSEQNFTRSNTPDSSVPDGNSDPPRSGSRRAGSLPKKRVHRNTTRPRATDSRNAESSYIHSVRSTFVNITLTEAKTILFNYVNIIRLRSYASQTYLPESQHSLASENEFMLLLWKLVDTSPQVQSQLANREDTLLDYLVPLLCYAMDVRKSTQYVYHLQLVVFLLHRLSEKKRFGTICNSPIKESIPFSFPKLSSQSTYVDLIVIAFCLIMKSNDPVFVPYYILCSSIITNIAPFATFLDKDSSAILVYVFAKVTQINLTRPRSDKIYETTMLSLCEAIASILQYHERGSKYLLASLINYRSVIHRAKVAYIDQGTKELAFAGAAPFLVETLEIAVNVCMPIVSSEGALASVQEEKPNDNDSTIHVVTHGVEQNDAVVKKLESVTLVGKTPTPHPIGLRRLLGSKEMDNWATLFLWTTLLDQMGNNCFGDRQSMKLFSSPKR</sequence>
<dbReference type="PANTHER" id="PTHR21575">
    <property type="entry name" value="PROTEIN HID1"/>
    <property type="match status" value="1"/>
</dbReference>
<dbReference type="AlphaFoldDB" id="A0A7G2CNU8"/>
<dbReference type="EMBL" id="LR877159">
    <property type="protein sequence ID" value="CAD2219852.1"/>
    <property type="molecule type" value="Genomic_DNA"/>
</dbReference>
<dbReference type="GO" id="GO:0016020">
    <property type="term" value="C:membrane"/>
    <property type="evidence" value="ECO:0007669"/>
    <property type="project" value="TreeGrafter"/>
</dbReference>
<keyword evidence="3" id="KW-1185">Reference proteome</keyword>
<dbReference type="GO" id="GO:0000138">
    <property type="term" value="C:Golgi trans cisterna"/>
    <property type="evidence" value="ECO:0007669"/>
    <property type="project" value="TreeGrafter"/>
</dbReference>
<dbReference type="PANTHER" id="PTHR21575:SF12">
    <property type="entry name" value="PROTEIN HID1"/>
    <property type="match status" value="1"/>
</dbReference>
<reference evidence="2 3" key="1">
    <citation type="submission" date="2020-08" db="EMBL/GenBank/DDBJ databases">
        <authorList>
            <person name="Newling K."/>
            <person name="Davey J."/>
            <person name="Forrester S."/>
        </authorList>
    </citation>
    <scope>NUCLEOTIDE SEQUENCE [LARGE SCALE GENOMIC DNA]</scope>
    <source>
        <strain evidence="3">Crithidia deanei Carvalho (ATCC PRA-265)</strain>
    </source>
</reference>
<gene>
    <name evidence="2" type="ORF">ADEAN_000736500</name>
</gene>
<name>A0A7G2CNU8_9TRYP</name>
<proteinExistence type="predicted"/>
<evidence type="ECO:0000256" key="1">
    <source>
        <dbReference type="SAM" id="MobiDB-lite"/>
    </source>
</evidence>
<feature type="compositionally biased region" description="Polar residues" evidence="1">
    <location>
        <begin position="170"/>
        <end position="186"/>
    </location>
</feature>
<feature type="region of interest" description="Disordered" evidence="1">
    <location>
        <begin position="160"/>
        <end position="224"/>
    </location>
</feature>
<dbReference type="Proteomes" id="UP000515908">
    <property type="component" value="Chromosome 15"/>
</dbReference>